<proteinExistence type="predicted"/>
<dbReference type="RefSeq" id="WP_167973169.1">
    <property type="nucleotide sequence ID" value="NZ_BHZG01000092.1"/>
</dbReference>
<protein>
    <submittedName>
        <fullName evidence="2">Carboxymuconolactone decarboxylase family protein</fullName>
    </submittedName>
</protein>
<dbReference type="InterPro" id="IPR029032">
    <property type="entry name" value="AhpD-like"/>
</dbReference>
<dbReference type="PANTHER" id="PTHR34846">
    <property type="entry name" value="4-CARBOXYMUCONOLACTONE DECARBOXYLASE FAMILY PROTEIN (AFU_ORTHOLOGUE AFUA_6G11590)"/>
    <property type="match status" value="1"/>
</dbReference>
<dbReference type="SUPFAM" id="SSF69118">
    <property type="entry name" value="AhpD-like"/>
    <property type="match status" value="1"/>
</dbReference>
<accession>A0A7X6D4J0</accession>
<dbReference type="EMBL" id="JAAVJD010000205">
    <property type="protein sequence ID" value="NJQ07838.1"/>
    <property type="molecule type" value="Genomic_DNA"/>
</dbReference>
<evidence type="ECO:0000259" key="1">
    <source>
        <dbReference type="Pfam" id="PF02627"/>
    </source>
</evidence>
<dbReference type="AlphaFoldDB" id="A0A7X6D4J0"/>
<name>A0A7X6D4J0_9ACTN</name>
<dbReference type="InterPro" id="IPR004675">
    <property type="entry name" value="AhpD_core"/>
</dbReference>
<evidence type="ECO:0000313" key="3">
    <source>
        <dbReference type="Proteomes" id="UP000578686"/>
    </source>
</evidence>
<dbReference type="Pfam" id="PF02627">
    <property type="entry name" value="CMD"/>
    <property type="match status" value="1"/>
</dbReference>
<organism evidence="2 3">
    <name type="scientific">Streptomyces lonarensis</name>
    <dbReference type="NCBI Taxonomy" id="700599"/>
    <lineage>
        <taxon>Bacteria</taxon>
        <taxon>Bacillati</taxon>
        <taxon>Actinomycetota</taxon>
        <taxon>Actinomycetes</taxon>
        <taxon>Kitasatosporales</taxon>
        <taxon>Streptomycetaceae</taxon>
        <taxon>Streptomyces</taxon>
    </lineage>
</organism>
<dbReference type="InterPro" id="IPR003779">
    <property type="entry name" value="CMD-like"/>
</dbReference>
<gene>
    <name evidence="2" type="ORF">HCN56_20180</name>
</gene>
<sequence length="153" mass="16102">MNHVDLTSGDPAAYRRLIDLGKQADAGVAAAGLDPLLPELVKIRVSQLNGCAFCLRMHTRDALALGETTDRLAVLSAWRESQYFSDVERAALRLAEAVTSPAAPPPATAEPDPLDARQAAAVGWLAVVMNAWNRVALTSGYPVAPAQGPTTAS</sequence>
<dbReference type="GO" id="GO:0051920">
    <property type="term" value="F:peroxiredoxin activity"/>
    <property type="evidence" value="ECO:0007669"/>
    <property type="project" value="InterPro"/>
</dbReference>
<reference evidence="2 3" key="1">
    <citation type="submission" date="2020-03" db="EMBL/GenBank/DDBJ databases">
        <title>Draft genome of Streptomyces sp. ventii, isolated from the Axial Seamount in the Pacific Ocean, and resequencing of the two type strains Streptomyces lonarensis strain NCL 716 and Streptomyces bohaiensis strain 11A07.</title>
        <authorList>
            <person name="Loughran R.M."/>
            <person name="Pfannmuller K.M."/>
            <person name="Wasson B.J."/>
            <person name="Deadmond M.C."/>
            <person name="Paddock B.E."/>
            <person name="Koyack M.J."/>
            <person name="Gallegos D.A."/>
            <person name="Mitchell E.A."/>
            <person name="Ushijima B."/>
            <person name="Saw J.H."/>
            <person name="Mcphail K.L."/>
            <person name="Videau P."/>
        </authorList>
    </citation>
    <scope>NUCLEOTIDE SEQUENCE [LARGE SCALE GENOMIC DNA]</scope>
    <source>
        <strain evidence="2 3">NCL716</strain>
    </source>
</reference>
<dbReference type="Proteomes" id="UP000578686">
    <property type="component" value="Unassembled WGS sequence"/>
</dbReference>
<dbReference type="PANTHER" id="PTHR34846:SF10">
    <property type="entry name" value="CYTOPLASMIC PROTEIN"/>
    <property type="match status" value="1"/>
</dbReference>
<feature type="domain" description="Carboxymuconolactone decarboxylase-like" evidence="1">
    <location>
        <begin position="11"/>
        <end position="97"/>
    </location>
</feature>
<comment type="caution">
    <text evidence="2">The sequence shown here is derived from an EMBL/GenBank/DDBJ whole genome shotgun (WGS) entry which is preliminary data.</text>
</comment>
<dbReference type="Gene3D" id="1.20.1290.10">
    <property type="entry name" value="AhpD-like"/>
    <property type="match status" value="1"/>
</dbReference>
<dbReference type="NCBIfam" id="TIGR00778">
    <property type="entry name" value="ahpD_dom"/>
    <property type="match status" value="1"/>
</dbReference>
<evidence type="ECO:0000313" key="2">
    <source>
        <dbReference type="EMBL" id="NJQ07838.1"/>
    </source>
</evidence>
<keyword evidence="3" id="KW-1185">Reference proteome</keyword>